<reference evidence="24" key="2">
    <citation type="submission" date="2020-12" db="EMBL/GenBank/DDBJ databases">
        <authorList>
            <person name="Kanost M."/>
        </authorList>
    </citation>
    <scope>NUCLEOTIDE SEQUENCE</scope>
</reference>
<evidence type="ECO:0000256" key="22">
    <source>
        <dbReference type="SAM" id="SignalP"/>
    </source>
</evidence>
<dbReference type="SUPFAM" id="SSF53187">
    <property type="entry name" value="Zn-dependent exopeptidases"/>
    <property type="match status" value="1"/>
</dbReference>
<dbReference type="EMBL" id="JH668669">
    <property type="protein sequence ID" value="KAG6460386.1"/>
    <property type="molecule type" value="Genomic_DNA"/>
</dbReference>
<keyword evidence="12" id="KW-0378">Hydrolase</keyword>
<evidence type="ECO:0000256" key="13">
    <source>
        <dbReference type="ARBA" id="ARBA00022824"/>
    </source>
</evidence>
<evidence type="ECO:0000256" key="14">
    <source>
        <dbReference type="ARBA" id="ARBA00022833"/>
    </source>
</evidence>
<evidence type="ECO:0000256" key="4">
    <source>
        <dbReference type="ARBA" id="ARBA00004613"/>
    </source>
</evidence>
<dbReference type="InterPro" id="IPR039866">
    <property type="entry name" value="CPQ"/>
</dbReference>
<evidence type="ECO:0000256" key="18">
    <source>
        <dbReference type="ARBA" id="ARBA00023180"/>
    </source>
</evidence>
<evidence type="ECO:0000313" key="25">
    <source>
        <dbReference type="Proteomes" id="UP000791440"/>
    </source>
</evidence>
<dbReference type="FunFam" id="3.50.30.30:FF:000009">
    <property type="entry name" value="Carboxypeptidase Q"/>
    <property type="match status" value="1"/>
</dbReference>
<evidence type="ECO:0000256" key="19">
    <source>
        <dbReference type="ARBA" id="ARBA00023228"/>
    </source>
</evidence>
<dbReference type="OrthoDB" id="10013407at2759"/>
<dbReference type="PANTHER" id="PTHR12053">
    <property type="entry name" value="PROTEASE FAMILY M28 PLASMA GLUTAMATE CARBOXYPEPTIDASE-RELATED"/>
    <property type="match status" value="1"/>
</dbReference>
<dbReference type="Proteomes" id="UP000791440">
    <property type="component" value="Unassembled WGS sequence"/>
</dbReference>
<protein>
    <recommendedName>
        <fullName evidence="6">Carboxypeptidase Q</fullName>
    </recommendedName>
    <alternativeName>
        <fullName evidence="21">Plasma glutamate carboxypeptidase</fullName>
    </alternativeName>
</protein>
<keyword evidence="10" id="KW-0479">Metal-binding</keyword>
<evidence type="ECO:0000256" key="15">
    <source>
        <dbReference type="ARBA" id="ARBA00023034"/>
    </source>
</evidence>
<keyword evidence="7" id="KW-0964">Secreted</keyword>
<dbReference type="GO" id="GO:0005615">
    <property type="term" value="C:extracellular space"/>
    <property type="evidence" value="ECO:0007669"/>
    <property type="project" value="TreeGrafter"/>
</dbReference>
<evidence type="ECO:0000256" key="7">
    <source>
        <dbReference type="ARBA" id="ARBA00022525"/>
    </source>
</evidence>
<evidence type="ECO:0000259" key="23">
    <source>
        <dbReference type="Pfam" id="PF04389"/>
    </source>
</evidence>
<comment type="caution">
    <text evidence="24">The sequence shown here is derived from an EMBL/GenBank/DDBJ whole genome shotgun (WGS) entry which is preliminary data.</text>
</comment>
<comment type="similarity">
    <text evidence="5">Belongs to the peptidase M28 family.</text>
</comment>
<keyword evidence="8" id="KW-0121">Carboxypeptidase</keyword>
<sequence length="469" mass="52310">MYWIYILLVLNIELITSSVVITRHEEECVLDSKLVEEIKSYENVTKHIINEIINGGFGAAMYDEYTKFIDKFGARISGSEALERAIDHMVNLTVRNGLNDVTTEDVKVPHWVRVKESAEMVQPYYKNIALLGLGTSVSTPLEGITAEAIVISSFEELDKTDASKIKGKIVVFDAHYVTYGDTVVYRGHGATKASQKGAIASLIRSITPFSIYSPHTGDQTYGENITKIPTACITLEDADLLRRLQDQGEKLILTLKMTYTYDEKTSRNTIVDLKGKDNPEKMVIVSGHIDSWDVGEGAMDDGGGMIISWFAPVILNMLKLKPKRTIRAILWTSEEFGYIGAAAYLQKHLNQLPNINFIMESDEGTFKPLGLEVAGSPKALCIIKEVLKQFAPIDKLTKSDYPGSDIVLFIEKGVPGASLLNKNERYFWYHHSEADTMNVQNKDDVIECAAFWAAVSYVIADLTEDMPRA</sequence>
<evidence type="ECO:0000256" key="8">
    <source>
        <dbReference type="ARBA" id="ARBA00022645"/>
    </source>
</evidence>
<evidence type="ECO:0000256" key="3">
    <source>
        <dbReference type="ARBA" id="ARBA00004555"/>
    </source>
</evidence>
<evidence type="ECO:0000256" key="5">
    <source>
        <dbReference type="ARBA" id="ARBA00010918"/>
    </source>
</evidence>
<dbReference type="GO" id="GO:0046872">
    <property type="term" value="F:metal ion binding"/>
    <property type="evidence" value="ECO:0007669"/>
    <property type="project" value="UniProtKB-KW"/>
</dbReference>
<dbReference type="Gene3D" id="3.50.30.30">
    <property type="match status" value="1"/>
</dbReference>
<feature type="chain" id="PRO_5037485517" description="Carboxypeptidase Q" evidence="22">
    <location>
        <begin position="19"/>
        <end position="469"/>
    </location>
</feature>
<organism evidence="24 25">
    <name type="scientific">Manduca sexta</name>
    <name type="common">Tobacco hawkmoth</name>
    <name type="synonym">Tobacco hornworm</name>
    <dbReference type="NCBI Taxonomy" id="7130"/>
    <lineage>
        <taxon>Eukaryota</taxon>
        <taxon>Metazoa</taxon>
        <taxon>Ecdysozoa</taxon>
        <taxon>Arthropoda</taxon>
        <taxon>Hexapoda</taxon>
        <taxon>Insecta</taxon>
        <taxon>Pterygota</taxon>
        <taxon>Neoptera</taxon>
        <taxon>Endopterygota</taxon>
        <taxon>Lepidoptera</taxon>
        <taxon>Glossata</taxon>
        <taxon>Ditrysia</taxon>
        <taxon>Bombycoidea</taxon>
        <taxon>Sphingidae</taxon>
        <taxon>Sphinginae</taxon>
        <taxon>Sphingini</taxon>
        <taxon>Manduca</taxon>
    </lineage>
</organism>
<evidence type="ECO:0000256" key="6">
    <source>
        <dbReference type="ARBA" id="ARBA00014116"/>
    </source>
</evidence>
<dbReference type="GO" id="GO:0043171">
    <property type="term" value="P:peptide catabolic process"/>
    <property type="evidence" value="ECO:0007669"/>
    <property type="project" value="TreeGrafter"/>
</dbReference>
<keyword evidence="14" id="KW-0862">Zinc</keyword>
<evidence type="ECO:0000256" key="1">
    <source>
        <dbReference type="ARBA" id="ARBA00004240"/>
    </source>
</evidence>
<dbReference type="InterPro" id="IPR007484">
    <property type="entry name" value="Peptidase_M28"/>
</dbReference>
<evidence type="ECO:0000256" key="9">
    <source>
        <dbReference type="ARBA" id="ARBA00022670"/>
    </source>
</evidence>
<dbReference type="Gene3D" id="3.40.630.10">
    <property type="entry name" value="Zn peptidases"/>
    <property type="match status" value="1"/>
</dbReference>
<evidence type="ECO:0000256" key="12">
    <source>
        <dbReference type="ARBA" id="ARBA00022801"/>
    </source>
</evidence>
<dbReference type="GO" id="GO:0005783">
    <property type="term" value="C:endoplasmic reticulum"/>
    <property type="evidence" value="ECO:0007669"/>
    <property type="project" value="UniProtKB-SubCell"/>
</dbReference>
<name>A0A922CW71_MANSE</name>
<dbReference type="AlphaFoldDB" id="A0A922CW71"/>
<keyword evidence="17" id="KW-0865">Zymogen</keyword>
<feature type="domain" description="Peptidase M28" evidence="23">
    <location>
        <begin position="268"/>
        <end position="454"/>
    </location>
</feature>
<reference evidence="24" key="1">
    <citation type="journal article" date="2016" name="Insect Biochem. Mol. Biol.">
        <title>Multifaceted biological insights from a draft genome sequence of the tobacco hornworm moth, Manduca sexta.</title>
        <authorList>
            <person name="Kanost M.R."/>
            <person name="Arrese E.L."/>
            <person name="Cao X."/>
            <person name="Chen Y.R."/>
            <person name="Chellapilla S."/>
            <person name="Goldsmith M.R."/>
            <person name="Grosse-Wilde E."/>
            <person name="Heckel D.G."/>
            <person name="Herndon N."/>
            <person name="Jiang H."/>
            <person name="Papanicolaou A."/>
            <person name="Qu J."/>
            <person name="Soulages J.L."/>
            <person name="Vogel H."/>
            <person name="Walters J."/>
            <person name="Waterhouse R.M."/>
            <person name="Ahn S.J."/>
            <person name="Almeida F.C."/>
            <person name="An C."/>
            <person name="Aqrawi P."/>
            <person name="Bretschneider A."/>
            <person name="Bryant W.B."/>
            <person name="Bucks S."/>
            <person name="Chao H."/>
            <person name="Chevignon G."/>
            <person name="Christen J.M."/>
            <person name="Clarke D.F."/>
            <person name="Dittmer N.T."/>
            <person name="Ferguson L.C.F."/>
            <person name="Garavelou S."/>
            <person name="Gordon K.H.J."/>
            <person name="Gunaratna R.T."/>
            <person name="Han Y."/>
            <person name="Hauser F."/>
            <person name="He Y."/>
            <person name="Heidel-Fischer H."/>
            <person name="Hirsh A."/>
            <person name="Hu Y."/>
            <person name="Jiang H."/>
            <person name="Kalra D."/>
            <person name="Klinner C."/>
            <person name="Konig C."/>
            <person name="Kovar C."/>
            <person name="Kroll A.R."/>
            <person name="Kuwar S.S."/>
            <person name="Lee S.L."/>
            <person name="Lehman R."/>
            <person name="Li K."/>
            <person name="Li Z."/>
            <person name="Liang H."/>
            <person name="Lovelace S."/>
            <person name="Lu Z."/>
            <person name="Mansfield J.H."/>
            <person name="McCulloch K.J."/>
            <person name="Mathew T."/>
            <person name="Morton B."/>
            <person name="Muzny D.M."/>
            <person name="Neunemann D."/>
            <person name="Ongeri F."/>
            <person name="Pauchet Y."/>
            <person name="Pu L.L."/>
            <person name="Pyrousis I."/>
            <person name="Rao X.J."/>
            <person name="Redding A."/>
            <person name="Roesel C."/>
            <person name="Sanchez-Gracia A."/>
            <person name="Schaack S."/>
            <person name="Shukla A."/>
            <person name="Tetreau G."/>
            <person name="Wang Y."/>
            <person name="Xiong G.H."/>
            <person name="Traut W."/>
            <person name="Walsh T.K."/>
            <person name="Worley K.C."/>
            <person name="Wu D."/>
            <person name="Wu W."/>
            <person name="Wu Y.Q."/>
            <person name="Zhang X."/>
            <person name="Zou Z."/>
            <person name="Zucker H."/>
            <person name="Briscoe A.D."/>
            <person name="Burmester T."/>
            <person name="Clem R.J."/>
            <person name="Feyereisen R."/>
            <person name="Grimmelikhuijzen C.J.P."/>
            <person name="Hamodrakas S.J."/>
            <person name="Hansson B.S."/>
            <person name="Huguet E."/>
            <person name="Jermiin L.S."/>
            <person name="Lan Q."/>
            <person name="Lehman H.K."/>
            <person name="Lorenzen M."/>
            <person name="Merzendorfer H."/>
            <person name="Michalopoulos I."/>
            <person name="Morton D.B."/>
            <person name="Muthukrishnan S."/>
            <person name="Oakeshott J.G."/>
            <person name="Palmer W."/>
            <person name="Park Y."/>
            <person name="Passarelli A.L."/>
            <person name="Rozas J."/>
            <person name="Schwartz L.M."/>
            <person name="Smith W."/>
            <person name="Southgate A."/>
            <person name="Vilcinskas A."/>
            <person name="Vogt R."/>
            <person name="Wang P."/>
            <person name="Werren J."/>
            <person name="Yu X.Q."/>
            <person name="Zhou J.J."/>
            <person name="Brown S.J."/>
            <person name="Scherer S.E."/>
            <person name="Richards S."/>
            <person name="Blissard G.W."/>
        </authorList>
    </citation>
    <scope>NUCLEOTIDE SEQUENCE</scope>
</reference>
<keyword evidence="19" id="KW-0458">Lysosome</keyword>
<dbReference type="Pfam" id="PF04389">
    <property type="entry name" value="Peptidase_M28"/>
    <property type="match status" value="1"/>
</dbReference>
<evidence type="ECO:0000313" key="24">
    <source>
        <dbReference type="EMBL" id="KAG6460386.1"/>
    </source>
</evidence>
<dbReference type="GO" id="GO:0070573">
    <property type="term" value="F:metallodipeptidase activity"/>
    <property type="evidence" value="ECO:0007669"/>
    <property type="project" value="InterPro"/>
</dbReference>
<proteinExistence type="inferred from homology"/>
<evidence type="ECO:0000256" key="11">
    <source>
        <dbReference type="ARBA" id="ARBA00022729"/>
    </source>
</evidence>
<evidence type="ECO:0000256" key="21">
    <source>
        <dbReference type="ARBA" id="ARBA00033328"/>
    </source>
</evidence>
<feature type="signal peptide" evidence="22">
    <location>
        <begin position="1"/>
        <end position="18"/>
    </location>
</feature>
<keyword evidence="13" id="KW-0256">Endoplasmic reticulum</keyword>
<dbReference type="GO" id="GO:0004180">
    <property type="term" value="F:carboxypeptidase activity"/>
    <property type="evidence" value="ECO:0007669"/>
    <property type="project" value="UniProtKB-KW"/>
</dbReference>
<dbReference type="GO" id="GO:0006508">
    <property type="term" value="P:proteolysis"/>
    <property type="evidence" value="ECO:0007669"/>
    <property type="project" value="UniProtKB-KW"/>
</dbReference>
<evidence type="ECO:0000256" key="16">
    <source>
        <dbReference type="ARBA" id="ARBA00023049"/>
    </source>
</evidence>
<keyword evidence="9" id="KW-0645">Protease</keyword>
<keyword evidence="18" id="KW-0325">Glycoprotein</keyword>
<dbReference type="PANTHER" id="PTHR12053:SF3">
    <property type="entry name" value="CARBOXYPEPTIDASE Q"/>
    <property type="match status" value="1"/>
</dbReference>
<evidence type="ECO:0000256" key="2">
    <source>
        <dbReference type="ARBA" id="ARBA00004371"/>
    </source>
</evidence>
<keyword evidence="16" id="KW-0482">Metalloprotease</keyword>
<dbReference type="GO" id="GO:0005764">
    <property type="term" value="C:lysosome"/>
    <property type="evidence" value="ECO:0007669"/>
    <property type="project" value="UniProtKB-SubCell"/>
</dbReference>
<evidence type="ECO:0000256" key="20">
    <source>
        <dbReference type="ARBA" id="ARBA00025833"/>
    </source>
</evidence>
<evidence type="ECO:0000256" key="17">
    <source>
        <dbReference type="ARBA" id="ARBA00023145"/>
    </source>
</evidence>
<gene>
    <name evidence="24" type="ORF">O3G_MSEX011955</name>
</gene>
<comment type="subcellular location">
    <subcellularLocation>
        <location evidence="1">Endoplasmic reticulum</location>
    </subcellularLocation>
    <subcellularLocation>
        <location evidence="3">Golgi apparatus</location>
    </subcellularLocation>
    <subcellularLocation>
        <location evidence="2">Lysosome</location>
    </subcellularLocation>
    <subcellularLocation>
        <location evidence="4">Secreted</location>
    </subcellularLocation>
</comment>
<keyword evidence="25" id="KW-1185">Reference proteome</keyword>
<evidence type="ECO:0000256" key="10">
    <source>
        <dbReference type="ARBA" id="ARBA00022723"/>
    </source>
</evidence>
<comment type="subunit">
    <text evidence="20">Homodimer. The monomeric form is inactive while the homodimer is active.</text>
</comment>
<dbReference type="GO" id="GO:0005794">
    <property type="term" value="C:Golgi apparatus"/>
    <property type="evidence" value="ECO:0007669"/>
    <property type="project" value="UniProtKB-SubCell"/>
</dbReference>
<keyword evidence="15" id="KW-0333">Golgi apparatus</keyword>
<accession>A0A922CW71</accession>
<keyword evidence="11 22" id="KW-0732">Signal</keyword>